<dbReference type="InterPro" id="IPR002933">
    <property type="entry name" value="Peptidase_M20"/>
</dbReference>
<dbReference type="Gene3D" id="3.40.630.10">
    <property type="entry name" value="Zn peptidases"/>
    <property type="match status" value="1"/>
</dbReference>
<dbReference type="EMBL" id="CP116507">
    <property type="protein sequence ID" value="WCG21894.1"/>
    <property type="molecule type" value="Genomic_DNA"/>
</dbReference>
<dbReference type="GO" id="GO:0046872">
    <property type="term" value="F:metal ion binding"/>
    <property type="evidence" value="ECO:0007669"/>
    <property type="project" value="UniProtKB-KW"/>
</dbReference>
<dbReference type="Proteomes" id="UP001179600">
    <property type="component" value="Chromosome"/>
</dbReference>
<feature type="binding site" evidence="5">
    <location>
        <position position="106"/>
    </location>
    <ligand>
        <name>Mn(2+)</name>
        <dbReference type="ChEBI" id="CHEBI:29035"/>
        <label>2</label>
    </ligand>
</feature>
<comment type="cofactor">
    <cofactor evidence="5">
        <name>Mn(2+)</name>
        <dbReference type="ChEBI" id="CHEBI:29035"/>
    </cofactor>
    <text evidence="5">The Mn(2+) ion enhances activity.</text>
</comment>
<dbReference type="PIRSF" id="PIRSF005962">
    <property type="entry name" value="Pept_M20D_amidohydro"/>
    <property type="match status" value="1"/>
</dbReference>
<dbReference type="PANTHER" id="PTHR11014">
    <property type="entry name" value="PEPTIDASE M20 FAMILY MEMBER"/>
    <property type="match status" value="1"/>
</dbReference>
<gene>
    <name evidence="7" type="ORF">PML95_05655</name>
</gene>
<dbReference type="InterPro" id="IPR017439">
    <property type="entry name" value="Amidohydrolase"/>
</dbReference>
<dbReference type="Pfam" id="PF07687">
    <property type="entry name" value="M20_dimer"/>
    <property type="match status" value="1"/>
</dbReference>
<evidence type="ECO:0000256" key="3">
    <source>
        <dbReference type="ARBA" id="ARBA00022915"/>
    </source>
</evidence>
<dbReference type="NCBIfam" id="TIGR01891">
    <property type="entry name" value="amidohydrolases"/>
    <property type="match status" value="1"/>
</dbReference>
<feature type="binding site" evidence="5">
    <location>
        <position position="165"/>
    </location>
    <ligand>
        <name>Mn(2+)</name>
        <dbReference type="ChEBI" id="CHEBI:29035"/>
        <label>2</label>
    </ligand>
</feature>
<dbReference type="GO" id="GO:0019877">
    <property type="term" value="P:diaminopimelate biosynthetic process"/>
    <property type="evidence" value="ECO:0007669"/>
    <property type="project" value="UniProtKB-KW"/>
</dbReference>
<reference evidence="7" key="1">
    <citation type="submission" date="2023-01" db="EMBL/GenBank/DDBJ databases">
        <title>Oxazolidinone resistance genes in florfenicol resistant enterococci from beef cattle and veal calves at slaughter.</title>
        <authorList>
            <person name="Biggel M."/>
        </authorList>
    </citation>
    <scope>NUCLEOTIDE SEQUENCE</scope>
    <source>
        <strain evidence="7">K204-1</strain>
    </source>
</reference>
<dbReference type="SUPFAM" id="SSF55031">
    <property type="entry name" value="Bacterial exopeptidase dimerisation domain"/>
    <property type="match status" value="1"/>
</dbReference>
<evidence type="ECO:0000313" key="8">
    <source>
        <dbReference type="Proteomes" id="UP001179600"/>
    </source>
</evidence>
<dbReference type="InterPro" id="IPR036264">
    <property type="entry name" value="Bact_exopeptidase_dim_dom"/>
</dbReference>
<dbReference type="FunFam" id="3.30.70.360:FF:000001">
    <property type="entry name" value="N-acetyldiaminopimelate deacetylase"/>
    <property type="match status" value="1"/>
</dbReference>
<keyword evidence="1" id="KW-0028">Amino-acid biosynthesis</keyword>
<evidence type="ECO:0000256" key="1">
    <source>
        <dbReference type="ARBA" id="ARBA00022605"/>
    </source>
</evidence>
<keyword evidence="5" id="KW-0479">Metal-binding</keyword>
<feature type="binding site" evidence="5">
    <location>
        <position position="362"/>
    </location>
    <ligand>
        <name>Mn(2+)</name>
        <dbReference type="ChEBI" id="CHEBI:29035"/>
        <label>2</label>
    </ligand>
</feature>
<protein>
    <submittedName>
        <fullName evidence="7">Amidohydrolase</fullName>
    </submittedName>
</protein>
<evidence type="ECO:0000256" key="2">
    <source>
        <dbReference type="ARBA" id="ARBA00022801"/>
    </source>
</evidence>
<feature type="domain" description="Peptidase M20 dimerisation" evidence="6">
    <location>
        <begin position="185"/>
        <end position="277"/>
    </location>
</feature>
<dbReference type="AlphaFoldDB" id="A0AAE9XCM8"/>
<evidence type="ECO:0000256" key="4">
    <source>
        <dbReference type="ARBA" id="ARBA00023154"/>
    </source>
</evidence>
<evidence type="ECO:0000259" key="6">
    <source>
        <dbReference type="Pfam" id="PF07687"/>
    </source>
</evidence>
<evidence type="ECO:0000313" key="7">
    <source>
        <dbReference type="EMBL" id="WCG21894.1"/>
    </source>
</evidence>
<feature type="binding site" evidence="5">
    <location>
        <position position="104"/>
    </location>
    <ligand>
        <name>Mn(2+)</name>
        <dbReference type="ChEBI" id="CHEBI:29035"/>
        <label>2</label>
    </ligand>
</feature>
<keyword evidence="4" id="KW-0457">Lysine biosynthesis</keyword>
<accession>A0AAE9XCM8</accession>
<dbReference type="InterPro" id="IPR011650">
    <property type="entry name" value="Peptidase_M20_dimer"/>
</dbReference>
<name>A0AAE9XCM8_9ENTE</name>
<keyword evidence="3" id="KW-0220">Diaminopimelate biosynthesis</keyword>
<dbReference type="PANTHER" id="PTHR11014:SF63">
    <property type="entry name" value="METALLOPEPTIDASE, PUTATIVE (AFU_ORTHOLOGUE AFUA_6G09600)-RELATED"/>
    <property type="match status" value="1"/>
</dbReference>
<proteinExistence type="predicted"/>
<dbReference type="RefSeq" id="WP_272163029.1">
    <property type="nucleotide sequence ID" value="NZ_CP116507.1"/>
</dbReference>
<dbReference type="GO" id="GO:0009085">
    <property type="term" value="P:lysine biosynthetic process"/>
    <property type="evidence" value="ECO:0007669"/>
    <property type="project" value="UniProtKB-KW"/>
</dbReference>
<feature type="binding site" evidence="5">
    <location>
        <position position="140"/>
    </location>
    <ligand>
        <name>Mn(2+)</name>
        <dbReference type="ChEBI" id="CHEBI:29035"/>
        <label>2</label>
    </ligand>
</feature>
<organism evidence="7 8">
    <name type="scientific">Vagococcus lutrae</name>
    <dbReference type="NCBI Taxonomy" id="81947"/>
    <lineage>
        <taxon>Bacteria</taxon>
        <taxon>Bacillati</taxon>
        <taxon>Bacillota</taxon>
        <taxon>Bacilli</taxon>
        <taxon>Lactobacillales</taxon>
        <taxon>Enterococcaceae</taxon>
        <taxon>Vagococcus</taxon>
    </lineage>
</organism>
<dbReference type="Gene3D" id="3.30.70.360">
    <property type="match status" value="1"/>
</dbReference>
<sequence length="392" mass="43404">MNVEKLSAQLCHKYSEMQNIRRHLHQYPELSFYEQNTANFIWDYYESLPVEREKFKGNYGIKITIDSGKPGKTIALRADFDALPINEETNLPFTSAYPGVMHACGHDAHTAYMLVLASVLAENKDELIGKVVILHQPVEEIPPGGASTMIKEGCLSHVDHVLGLHLWSTIELGEIHYTYGPTMTGRSTFTLTVKGKSGHGSSPHLAHDAIVGASHLVIALQTLTSRMVNPSDLVVLTIGHFDGTGIPNIIQDKVELKGEVRYLNPEMCQTVQSHVLKLARGIAETYSLEIDVNYLPDYPVLVNDHATTEKVIKELSSSKVATVHEVKANTASEDFAYYAQERPSTYLFVGAKPKSGLAYPHHHPKFDIEEESMLIAAKTMLIALSSLLSDTI</sequence>
<dbReference type="GO" id="GO:0050118">
    <property type="term" value="F:N-acetyldiaminopimelate deacetylase activity"/>
    <property type="evidence" value="ECO:0007669"/>
    <property type="project" value="UniProtKB-ARBA"/>
</dbReference>
<dbReference type="Pfam" id="PF01546">
    <property type="entry name" value="Peptidase_M20"/>
    <property type="match status" value="1"/>
</dbReference>
<keyword evidence="2" id="KW-0378">Hydrolase</keyword>
<evidence type="ECO:0000256" key="5">
    <source>
        <dbReference type="PIRSR" id="PIRSR005962-1"/>
    </source>
</evidence>
<dbReference type="SUPFAM" id="SSF53187">
    <property type="entry name" value="Zn-dependent exopeptidases"/>
    <property type="match status" value="1"/>
</dbReference>
<keyword evidence="5" id="KW-0464">Manganese</keyword>